<evidence type="ECO:0000256" key="2">
    <source>
        <dbReference type="ARBA" id="ARBA00004752"/>
    </source>
</evidence>
<dbReference type="EMBL" id="UINC01098684">
    <property type="protein sequence ID" value="SVC57398.1"/>
    <property type="molecule type" value="Genomic_DNA"/>
</dbReference>
<dbReference type="Gene3D" id="3.40.1190.10">
    <property type="entry name" value="Mur-like, catalytic domain"/>
    <property type="match status" value="1"/>
</dbReference>
<comment type="subcellular location">
    <subcellularLocation>
        <location evidence="1">Cytoplasm</location>
    </subcellularLocation>
</comment>
<dbReference type="PANTHER" id="PTHR43445">
    <property type="entry name" value="UDP-N-ACETYLMURAMATE--L-ALANINE LIGASE-RELATED"/>
    <property type="match status" value="1"/>
</dbReference>
<dbReference type="NCBIfam" id="TIGR01082">
    <property type="entry name" value="murC"/>
    <property type="match status" value="1"/>
</dbReference>
<evidence type="ECO:0000313" key="5">
    <source>
        <dbReference type="EMBL" id="SVC57398.1"/>
    </source>
</evidence>
<proteinExistence type="predicted"/>
<dbReference type="Pfam" id="PF01225">
    <property type="entry name" value="Mur_ligase"/>
    <property type="match status" value="1"/>
</dbReference>
<dbReference type="Gene3D" id="3.40.50.720">
    <property type="entry name" value="NAD(P)-binding Rossmann-like Domain"/>
    <property type="match status" value="1"/>
</dbReference>
<dbReference type="InterPro" id="IPR050061">
    <property type="entry name" value="MurCDEF_pg_biosynth"/>
</dbReference>
<dbReference type="GO" id="GO:0009252">
    <property type="term" value="P:peptidoglycan biosynthetic process"/>
    <property type="evidence" value="ECO:0007669"/>
    <property type="project" value="UniProtKB-UniPathway"/>
</dbReference>
<reference evidence="5" key="1">
    <citation type="submission" date="2018-05" db="EMBL/GenBank/DDBJ databases">
        <authorList>
            <person name="Lanie J.A."/>
            <person name="Ng W.-L."/>
            <person name="Kazmierczak K.M."/>
            <person name="Andrzejewski T.M."/>
            <person name="Davidsen T.M."/>
            <person name="Wayne K.J."/>
            <person name="Tettelin H."/>
            <person name="Glass J.I."/>
            <person name="Rusch D."/>
            <person name="Podicherti R."/>
            <person name="Tsui H.-C.T."/>
            <person name="Winkler M.E."/>
        </authorList>
    </citation>
    <scope>NUCLEOTIDE SEQUENCE</scope>
</reference>
<dbReference type="InterPro" id="IPR000713">
    <property type="entry name" value="Mur_ligase_N"/>
</dbReference>
<dbReference type="Gene3D" id="3.90.190.20">
    <property type="entry name" value="Mur ligase, C-terminal domain"/>
    <property type="match status" value="1"/>
</dbReference>
<name>A0A382NA41_9ZZZZ</name>
<comment type="pathway">
    <text evidence="2">Cell wall biogenesis; peptidoglycan biosynthesis.</text>
</comment>
<dbReference type="AlphaFoldDB" id="A0A382NA41"/>
<dbReference type="Pfam" id="PF08245">
    <property type="entry name" value="Mur_ligase_M"/>
    <property type="match status" value="1"/>
</dbReference>
<accession>A0A382NA41</accession>
<protein>
    <submittedName>
        <fullName evidence="5">Uncharacterized protein</fullName>
    </submittedName>
</protein>
<dbReference type="UniPathway" id="UPA00219"/>
<feature type="domain" description="Mur ligase central" evidence="4">
    <location>
        <begin position="111"/>
        <end position="289"/>
    </location>
</feature>
<dbReference type="InterPro" id="IPR036615">
    <property type="entry name" value="Mur_ligase_C_dom_sf"/>
</dbReference>
<evidence type="ECO:0000259" key="4">
    <source>
        <dbReference type="Pfam" id="PF08245"/>
    </source>
</evidence>
<dbReference type="GO" id="GO:0005737">
    <property type="term" value="C:cytoplasm"/>
    <property type="evidence" value="ECO:0007669"/>
    <property type="project" value="UniProtKB-SubCell"/>
</dbReference>
<organism evidence="5">
    <name type="scientific">marine metagenome</name>
    <dbReference type="NCBI Taxonomy" id="408172"/>
    <lineage>
        <taxon>unclassified sequences</taxon>
        <taxon>metagenomes</taxon>
        <taxon>ecological metagenomes</taxon>
    </lineage>
</organism>
<dbReference type="GO" id="GO:0005524">
    <property type="term" value="F:ATP binding"/>
    <property type="evidence" value="ECO:0007669"/>
    <property type="project" value="InterPro"/>
</dbReference>
<feature type="domain" description="Mur ligase N-terminal catalytic" evidence="3">
    <location>
        <begin position="8"/>
        <end position="107"/>
    </location>
</feature>
<feature type="non-terminal residue" evidence="5">
    <location>
        <position position="339"/>
    </location>
</feature>
<dbReference type="InterPro" id="IPR036565">
    <property type="entry name" value="Mur-like_cat_sf"/>
</dbReference>
<dbReference type="SUPFAM" id="SSF53623">
    <property type="entry name" value="MurD-like peptide ligases, catalytic domain"/>
    <property type="match status" value="1"/>
</dbReference>
<sequence length="339" mass="36946">MFLGKTKRIHFVGIGGSGMSGIAELLINQGYKVSGSDKARTPVTDHLEQLGAKIFFEHAPKNIGSSQVVVVSNAIGPNNAEMIRAKENMIPVIPRAEMLAELMRMKYGIAIAGTHGKTTTTSLVSTVLAGGGLDPTVVIGGRLKNIGSHAKLGQSEFLVAEADESDGSFLRLSPTIAVVTTLDEEHMEFYQTLENIKNTFLEFINKIPFYGSAILCLDDPNIQSLIPKVEKRYITYGLTSQADYTARNISIEGLKTYFTVYHHDKKLGRILSGALGQHNVLNTLAAVAVGMELDLDFKTVASSLTQFEGVQRRFEVVTQSDDMIMVDDYGHHPVEVKAT</sequence>
<evidence type="ECO:0000259" key="3">
    <source>
        <dbReference type="Pfam" id="PF01225"/>
    </source>
</evidence>
<dbReference type="SUPFAM" id="SSF51984">
    <property type="entry name" value="MurCD N-terminal domain"/>
    <property type="match status" value="1"/>
</dbReference>
<dbReference type="SUPFAM" id="SSF53244">
    <property type="entry name" value="MurD-like peptide ligases, peptide-binding domain"/>
    <property type="match status" value="1"/>
</dbReference>
<dbReference type="GO" id="GO:0008763">
    <property type="term" value="F:UDP-N-acetylmuramate-L-alanine ligase activity"/>
    <property type="evidence" value="ECO:0007669"/>
    <property type="project" value="InterPro"/>
</dbReference>
<evidence type="ECO:0000256" key="1">
    <source>
        <dbReference type="ARBA" id="ARBA00004496"/>
    </source>
</evidence>
<dbReference type="PANTHER" id="PTHR43445:SF3">
    <property type="entry name" value="UDP-N-ACETYLMURAMATE--L-ALANINE LIGASE"/>
    <property type="match status" value="1"/>
</dbReference>
<dbReference type="InterPro" id="IPR005758">
    <property type="entry name" value="UDP-N-AcMur_Ala_ligase_MurC"/>
</dbReference>
<dbReference type="InterPro" id="IPR013221">
    <property type="entry name" value="Mur_ligase_cen"/>
</dbReference>
<gene>
    <name evidence="5" type="ORF">METZ01_LOCUS310252</name>
</gene>